<gene>
    <name evidence="2" type="ORF">L0C25_09290</name>
</gene>
<sequence length="134" mass="14708">MSRMLFVNLPVADLDKSVAFFTALGFEFNADFTDDNATAMVVNEQATVMLLVRDFFSTFTDKSVADASTSAQAILALSADSREDVDQVISKAVEAGGRKPRETKDEGFMYGGAFEDLDGHEWEVMWMDPSAMQG</sequence>
<dbReference type="Pfam" id="PF22677">
    <property type="entry name" value="Ble-like_N"/>
    <property type="match status" value="1"/>
</dbReference>
<dbReference type="EMBL" id="CP094970">
    <property type="protein sequence ID" value="UYM07248.1"/>
    <property type="molecule type" value="Genomic_DNA"/>
</dbReference>
<dbReference type="PANTHER" id="PTHR36503:SF2">
    <property type="entry name" value="BLR2408 PROTEIN"/>
    <property type="match status" value="1"/>
</dbReference>
<accession>A0AA46TLC1</accession>
<dbReference type="InterPro" id="IPR037523">
    <property type="entry name" value="VOC_core"/>
</dbReference>
<dbReference type="InterPro" id="IPR053863">
    <property type="entry name" value="Glyoxy/Ble-like_N"/>
</dbReference>
<evidence type="ECO:0000259" key="1">
    <source>
        <dbReference type="PROSITE" id="PS51819"/>
    </source>
</evidence>
<organism evidence="2 3">
    <name type="scientific">Solicola gregarius</name>
    <dbReference type="NCBI Taxonomy" id="2908642"/>
    <lineage>
        <taxon>Bacteria</taxon>
        <taxon>Bacillati</taxon>
        <taxon>Actinomycetota</taxon>
        <taxon>Actinomycetes</taxon>
        <taxon>Propionibacteriales</taxon>
        <taxon>Nocardioidaceae</taxon>
        <taxon>Solicola</taxon>
    </lineage>
</organism>
<dbReference type="InterPro" id="IPR029068">
    <property type="entry name" value="Glyas_Bleomycin-R_OHBP_Dase"/>
</dbReference>
<evidence type="ECO:0000313" key="2">
    <source>
        <dbReference type="EMBL" id="UYM07248.1"/>
    </source>
</evidence>
<dbReference type="Gene3D" id="3.10.180.10">
    <property type="entry name" value="2,3-Dihydroxybiphenyl 1,2-Dioxygenase, domain 1"/>
    <property type="match status" value="1"/>
</dbReference>
<dbReference type="Proteomes" id="UP001164390">
    <property type="component" value="Chromosome"/>
</dbReference>
<name>A0AA46TLC1_9ACTN</name>
<dbReference type="SUPFAM" id="SSF54593">
    <property type="entry name" value="Glyoxalase/Bleomycin resistance protein/Dihydroxybiphenyl dioxygenase"/>
    <property type="match status" value="1"/>
</dbReference>
<evidence type="ECO:0000313" key="3">
    <source>
        <dbReference type="Proteomes" id="UP001164390"/>
    </source>
</evidence>
<protein>
    <submittedName>
        <fullName evidence="2">VOC family protein</fullName>
    </submittedName>
</protein>
<dbReference type="PROSITE" id="PS51819">
    <property type="entry name" value="VOC"/>
    <property type="match status" value="1"/>
</dbReference>
<keyword evidence="3" id="KW-1185">Reference proteome</keyword>
<reference evidence="2" key="1">
    <citation type="submission" date="2022-01" db="EMBL/GenBank/DDBJ databases">
        <title>Nocardioidaceae gen. sp. A5X3R13.</title>
        <authorList>
            <person name="Lopez Marin M.A."/>
            <person name="Uhlik O."/>
        </authorList>
    </citation>
    <scope>NUCLEOTIDE SEQUENCE</scope>
    <source>
        <strain evidence="2">A5X3R13</strain>
    </source>
</reference>
<dbReference type="PANTHER" id="PTHR36503">
    <property type="entry name" value="BLR2520 PROTEIN"/>
    <property type="match status" value="1"/>
</dbReference>
<proteinExistence type="predicted"/>
<feature type="domain" description="VOC" evidence="1">
    <location>
        <begin position="3"/>
        <end position="127"/>
    </location>
</feature>
<dbReference type="KEGG" id="sgrg:L0C25_09290"/>
<dbReference type="AlphaFoldDB" id="A0AA46TLC1"/>
<dbReference type="RefSeq" id="WP_271636208.1">
    <property type="nucleotide sequence ID" value="NZ_CP094970.1"/>
</dbReference>